<name>A0A1M7Y879_9BACT</name>
<dbReference type="Pfam" id="PF04187">
    <property type="entry name" value="Cofac_haem_bdg"/>
    <property type="match status" value="1"/>
</dbReference>
<dbReference type="InterPro" id="IPR036034">
    <property type="entry name" value="PDZ_sf"/>
</dbReference>
<gene>
    <name evidence="7" type="ORF">SAMN02745220_02488</name>
</gene>
<feature type="binding site" evidence="2">
    <location>
        <position position="277"/>
    </location>
    <ligand>
        <name>Zn(2+)</name>
        <dbReference type="ChEBI" id="CHEBI:29105"/>
        <note>catalytic</note>
    </ligand>
</feature>
<dbReference type="InterPro" id="IPR014782">
    <property type="entry name" value="Peptidase_M1_dom"/>
</dbReference>
<evidence type="ECO:0000256" key="3">
    <source>
        <dbReference type="SAM" id="MobiDB-lite"/>
    </source>
</evidence>
<dbReference type="PANTHER" id="PTHR45726:SF3">
    <property type="entry name" value="LEUKOTRIENE A-4 HYDROLASE"/>
    <property type="match status" value="1"/>
</dbReference>
<dbReference type="Gene3D" id="2.30.42.10">
    <property type="match status" value="1"/>
</dbReference>
<comment type="cofactor">
    <cofactor evidence="2">
        <name>Zn(2+)</name>
        <dbReference type="ChEBI" id="CHEBI:29105"/>
    </cofactor>
    <text evidence="2">Binds 1 zinc ion per subunit.</text>
</comment>
<dbReference type="PANTHER" id="PTHR45726">
    <property type="entry name" value="LEUKOTRIENE A-4 HYDROLASE"/>
    <property type="match status" value="1"/>
</dbReference>
<keyword evidence="4" id="KW-0732">Signal</keyword>
<reference evidence="7 8" key="1">
    <citation type="submission" date="2016-12" db="EMBL/GenBank/DDBJ databases">
        <authorList>
            <person name="Song W.-J."/>
            <person name="Kurnit D.M."/>
        </authorList>
    </citation>
    <scope>NUCLEOTIDE SEQUENCE [LARGE SCALE GENOMIC DNA]</scope>
    <source>
        <strain evidence="7 8">DSM 18488</strain>
    </source>
</reference>
<organism evidence="7 8">
    <name type="scientific">Desulfopila aestuarii DSM 18488</name>
    <dbReference type="NCBI Taxonomy" id="1121416"/>
    <lineage>
        <taxon>Bacteria</taxon>
        <taxon>Pseudomonadati</taxon>
        <taxon>Thermodesulfobacteriota</taxon>
        <taxon>Desulfobulbia</taxon>
        <taxon>Desulfobulbales</taxon>
        <taxon>Desulfocapsaceae</taxon>
        <taxon>Desulfopila</taxon>
    </lineage>
</organism>
<feature type="chain" id="PRO_5011980406" evidence="4">
    <location>
        <begin position="22"/>
        <end position="1023"/>
    </location>
</feature>
<dbReference type="Proteomes" id="UP000184603">
    <property type="component" value="Unassembled WGS sequence"/>
</dbReference>
<dbReference type="GO" id="GO:0008237">
    <property type="term" value="F:metallopeptidase activity"/>
    <property type="evidence" value="ECO:0007669"/>
    <property type="project" value="InterPro"/>
</dbReference>
<accession>A0A1M7Y879</accession>
<feature type="signal peptide" evidence="4">
    <location>
        <begin position="1"/>
        <end position="21"/>
    </location>
</feature>
<protein>
    <submittedName>
        <fullName evidence="7">Uncharacterized iron-regulated protein</fullName>
    </submittedName>
</protein>
<evidence type="ECO:0000256" key="4">
    <source>
        <dbReference type="SAM" id="SignalP"/>
    </source>
</evidence>
<feature type="binding site" evidence="2">
    <location>
        <position position="273"/>
    </location>
    <ligand>
        <name>Zn(2+)</name>
        <dbReference type="ChEBI" id="CHEBI:29105"/>
        <note>catalytic</note>
    </ligand>
</feature>
<evidence type="ECO:0000256" key="1">
    <source>
        <dbReference type="PIRSR" id="PIRSR634015-1"/>
    </source>
</evidence>
<dbReference type="Pfam" id="PF01433">
    <property type="entry name" value="Peptidase_M1"/>
    <property type="match status" value="1"/>
</dbReference>
<evidence type="ECO:0000259" key="5">
    <source>
        <dbReference type="Pfam" id="PF01433"/>
    </source>
</evidence>
<dbReference type="CDD" id="cd14727">
    <property type="entry name" value="ChanN-like"/>
    <property type="match status" value="1"/>
</dbReference>
<dbReference type="STRING" id="1121416.SAMN02745220_02488"/>
<dbReference type="InterPro" id="IPR027268">
    <property type="entry name" value="Peptidase_M4/M1_CTD_sf"/>
</dbReference>
<dbReference type="Gene3D" id="1.10.390.10">
    <property type="entry name" value="Neutral Protease Domain 2"/>
    <property type="match status" value="1"/>
</dbReference>
<evidence type="ECO:0000313" key="8">
    <source>
        <dbReference type="Proteomes" id="UP000184603"/>
    </source>
</evidence>
<feature type="active site" description="Proton acceptor" evidence="1">
    <location>
        <position position="274"/>
    </location>
</feature>
<dbReference type="OrthoDB" id="9816201at2"/>
<feature type="active site" description="Proton donor" evidence="1">
    <location>
        <position position="357"/>
    </location>
</feature>
<dbReference type="GO" id="GO:0008270">
    <property type="term" value="F:zinc ion binding"/>
    <property type="evidence" value="ECO:0007669"/>
    <property type="project" value="InterPro"/>
</dbReference>
<keyword evidence="8" id="KW-1185">Reference proteome</keyword>
<feature type="domain" description="Peptidase M1 membrane alanine aminopeptidase" evidence="5">
    <location>
        <begin position="272"/>
        <end position="414"/>
    </location>
</feature>
<dbReference type="SUPFAM" id="SSF50156">
    <property type="entry name" value="PDZ domain-like"/>
    <property type="match status" value="1"/>
</dbReference>
<keyword evidence="2" id="KW-0479">Metal-binding</keyword>
<dbReference type="AlphaFoldDB" id="A0A1M7Y879"/>
<dbReference type="InterPro" id="IPR034015">
    <property type="entry name" value="M1_LTA4H"/>
</dbReference>
<proteinExistence type="predicted"/>
<evidence type="ECO:0000256" key="2">
    <source>
        <dbReference type="PIRSR" id="PIRSR634015-3"/>
    </source>
</evidence>
<dbReference type="Gene3D" id="3.40.50.11550">
    <property type="match status" value="2"/>
</dbReference>
<sequence>MKLITIPFFLLTLLFIVETQAATPAQLEWQADYQLAVSFDCERGLLTGTSRIEVKAGETLALDSSGLTITGILLKRQDTTAMEGTFTSGTTIIVDANPKPQELFVSYTYQAGANDQNLITSDAITLLSGWYPKPKRKMHYQLSASLPEGFTAISESETFPLARKGNIVTAALHQPLSSIHFAAARYDTAQITVRNNLRVHTLFFPEDRALANDYLKKARGYIIRYEKEIGPYPYGYYAVVANRNPTGLGMPTFTLLGQAVLRLPFIKDTSLGHEIIHSWFGNSVDVDPSQGNWCEGLTSYLADHAFRTDEGEGAAYRKEAILNYLSYVHETNVIPLSDFIDAGHSQPEALARRAVGYSRGMMLFHELHERLGHAHFMNGLRAFYAQHQHGSATWNDLRLAFAERSHGVDLSQFFTERLQRTDIPAFHAEQIEVLTRPTGNLLTFTLVQETEKPYSLSIPVVVSTPNSTYPFTVTSDKERTEVELQLPERPLAFTLDPDSALLRRLDPPERPAIWSDFLGSERRLAILASRQDEPIFHPLLEILRNNNLQVKYDDEVKNSDLRDADLLLLGLNQQSVRTLFASPSHPKKGFTLDVRRNPLTSQHVAILVSSSSTAETAAVANRLSHYGKYGFLHFSQGRLTEKRIPESKNGVHIVLEEPIFGGATSQLGSFEKIVRELAEKDVIYIGENHTSVSDHLLQLRLIEVLSARIPSLAIGMEMFPATSQQALDEYVLGKGFMTEKDFLKASRYFEVWQYDYRYFREIFSLAKTKKIPVIGLNLERDIVSTVYRTGGTDELSAADRKSLPPERDLDLPGYSDRLLAVHSMHEQGGHGSGIVSGFIQAQAIWDETMAENIVKYLRQHSDRKMVVLAGNGHTRKDSGIPPRVARRMKIDQGVVLNVAADQPTTDIADIADYFFFSSSIKLEELPKMGVMLEEHVKNDQPYVEITDFSPTSKAPEAGLKKGDVLRNIAGFPVSDMVDVRIAMLDMAGAKTVNIQVERKQASSTHHLDFTIDLTPSQPPGQHP</sequence>
<dbReference type="InterPro" id="IPR007314">
    <property type="entry name" value="Cofac_haem-bd_dom"/>
</dbReference>
<dbReference type="SUPFAM" id="SSF159501">
    <property type="entry name" value="EreA/ChaN-like"/>
    <property type="match status" value="1"/>
</dbReference>
<dbReference type="RefSeq" id="WP_073613781.1">
    <property type="nucleotide sequence ID" value="NZ_FRFE01000011.1"/>
</dbReference>
<feature type="region of interest" description="Disordered" evidence="3">
    <location>
        <begin position="1003"/>
        <end position="1023"/>
    </location>
</feature>
<dbReference type="SUPFAM" id="SSF55486">
    <property type="entry name" value="Metalloproteases ('zincins'), catalytic domain"/>
    <property type="match status" value="1"/>
</dbReference>
<dbReference type="EMBL" id="FRFE01000011">
    <property type="protein sequence ID" value="SHO48827.1"/>
    <property type="molecule type" value="Genomic_DNA"/>
</dbReference>
<feature type="domain" description="Haem-binding uptake Tiki superfamily ChaN" evidence="6">
    <location>
        <begin position="674"/>
        <end position="884"/>
    </location>
</feature>
<feature type="binding site" evidence="2">
    <location>
        <position position="295"/>
    </location>
    <ligand>
        <name>Zn(2+)</name>
        <dbReference type="ChEBI" id="CHEBI:29105"/>
        <note>catalytic</note>
    </ligand>
</feature>
<evidence type="ECO:0000259" key="6">
    <source>
        <dbReference type="Pfam" id="PF04187"/>
    </source>
</evidence>
<evidence type="ECO:0000313" key="7">
    <source>
        <dbReference type="EMBL" id="SHO48827.1"/>
    </source>
</evidence>
<keyword evidence="2" id="KW-0862">Zinc</keyword>